<feature type="domain" description="DNA primase/nucleoside triphosphatase C-terminal" evidence="1">
    <location>
        <begin position="4"/>
        <end position="51"/>
    </location>
</feature>
<keyword evidence="3" id="KW-1185">Reference proteome</keyword>
<evidence type="ECO:0000313" key="3">
    <source>
        <dbReference type="Proteomes" id="UP001597231"/>
    </source>
</evidence>
<proteinExistence type="predicted"/>
<dbReference type="Gene3D" id="1.10.10.10">
    <property type="entry name" value="Winged helix-like DNA-binding domain superfamily/Winged helix DNA-binding domain"/>
    <property type="match status" value="1"/>
</dbReference>
<gene>
    <name evidence="2" type="ORF">ACFQ38_05255</name>
</gene>
<dbReference type="SUPFAM" id="SSF46785">
    <property type="entry name" value="Winged helix' DNA-binding domain"/>
    <property type="match status" value="1"/>
</dbReference>
<comment type="caution">
    <text evidence="2">The sequence shown here is derived from an EMBL/GenBank/DDBJ whole genome shotgun (WGS) entry which is preliminary data.</text>
</comment>
<name>A0ABW3TXE3_9BACL</name>
<dbReference type="RefSeq" id="WP_381479957.1">
    <property type="nucleotide sequence ID" value="NZ_JBHTLT010000025.1"/>
</dbReference>
<dbReference type="Pfam" id="PF03288">
    <property type="entry name" value="Pox_D5"/>
    <property type="match status" value="1"/>
</dbReference>
<organism evidence="2 3">
    <name type="scientific">Sporosarcina contaminans</name>
    <dbReference type="NCBI Taxonomy" id="633403"/>
    <lineage>
        <taxon>Bacteria</taxon>
        <taxon>Bacillati</taxon>
        <taxon>Bacillota</taxon>
        <taxon>Bacilli</taxon>
        <taxon>Bacillales</taxon>
        <taxon>Caryophanaceae</taxon>
        <taxon>Sporosarcina</taxon>
    </lineage>
</organism>
<evidence type="ECO:0000259" key="1">
    <source>
        <dbReference type="Pfam" id="PF03288"/>
    </source>
</evidence>
<dbReference type="InterPro" id="IPR004968">
    <property type="entry name" value="DNA_primase/NTPase_C"/>
</dbReference>
<dbReference type="EMBL" id="JBHTLT010000025">
    <property type="protein sequence ID" value="MFD1204518.1"/>
    <property type="molecule type" value="Genomic_DNA"/>
</dbReference>
<dbReference type="InterPro" id="IPR036388">
    <property type="entry name" value="WH-like_DNA-bd_sf"/>
</dbReference>
<reference evidence="3" key="1">
    <citation type="journal article" date="2019" name="Int. J. Syst. Evol. Microbiol.">
        <title>The Global Catalogue of Microorganisms (GCM) 10K type strain sequencing project: providing services to taxonomists for standard genome sequencing and annotation.</title>
        <authorList>
            <consortium name="The Broad Institute Genomics Platform"/>
            <consortium name="The Broad Institute Genome Sequencing Center for Infectious Disease"/>
            <person name="Wu L."/>
            <person name="Ma J."/>
        </authorList>
    </citation>
    <scope>NUCLEOTIDE SEQUENCE [LARGE SCALE GENOMIC DNA]</scope>
    <source>
        <strain evidence="3">CCUG 53915</strain>
    </source>
</reference>
<evidence type="ECO:0000313" key="2">
    <source>
        <dbReference type="EMBL" id="MFD1204518.1"/>
    </source>
</evidence>
<dbReference type="Proteomes" id="UP001597231">
    <property type="component" value="Unassembled WGS sequence"/>
</dbReference>
<protein>
    <submittedName>
        <fullName evidence="2">Primase-like DNA-binding domain-containing protein</fullName>
    </submittedName>
</protein>
<dbReference type="InterPro" id="IPR036390">
    <property type="entry name" value="WH_DNA-bd_sf"/>
</dbReference>
<sequence>MIEKFVEENIERDIKSFELRDVIYERYLKYCKFHGLEPLTRTRFGKQLDNLNLGVKHARFRNYIREVGRQGVRLLPCKY</sequence>
<accession>A0ABW3TXE3</accession>